<protein>
    <submittedName>
        <fullName evidence="1">Uncharacterized protein</fullName>
    </submittedName>
</protein>
<keyword evidence="2" id="KW-1185">Reference proteome</keyword>
<dbReference type="VEuPathDB" id="FungiDB:PSHT_03224"/>
<proteinExistence type="predicted"/>
<name>A0A2S4VR79_9BASI</name>
<sequence>MRPVELDYQLWLPANLAPLAPHILENQPTAASRSFPDFKAEVIRYLSGTRNNNPLGGLLQDLDSEGALDWRGEIRASQMKYNRITLRLDTEFVEFYRVTHNPRARYLTKVIIYMRNRNPNRDAPLIMPPIVAPLVQVPHMVMDENVPPPYPVIPPARAPLEERPHFMLAKAVGANDPDNNDEIEILVIEA</sequence>
<dbReference type="EMBL" id="PKSL01000034">
    <property type="protein sequence ID" value="POW11979.1"/>
    <property type="molecule type" value="Genomic_DNA"/>
</dbReference>
<dbReference type="AlphaFoldDB" id="A0A2S4VR79"/>
<dbReference type="Proteomes" id="UP000239156">
    <property type="component" value="Unassembled WGS sequence"/>
</dbReference>
<evidence type="ECO:0000313" key="1">
    <source>
        <dbReference type="EMBL" id="POW11979.1"/>
    </source>
</evidence>
<dbReference type="VEuPathDB" id="FungiDB:PSTT_04783"/>
<organism evidence="1 2">
    <name type="scientific">Puccinia striiformis</name>
    <dbReference type="NCBI Taxonomy" id="27350"/>
    <lineage>
        <taxon>Eukaryota</taxon>
        <taxon>Fungi</taxon>
        <taxon>Dikarya</taxon>
        <taxon>Basidiomycota</taxon>
        <taxon>Pucciniomycotina</taxon>
        <taxon>Pucciniomycetes</taxon>
        <taxon>Pucciniales</taxon>
        <taxon>Pucciniaceae</taxon>
        <taxon>Puccinia</taxon>
    </lineage>
</organism>
<reference evidence="1" key="1">
    <citation type="submission" date="2017-12" db="EMBL/GenBank/DDBJ databases">
        <title>Gene loss provides genomic basis for host adaptation in cereal stripe rust fungi.</title>
        <authorList>
            <person name="Xia C."/>
        </authorList>
    </citation>
    <scope>NUCLEOTIDE SEQUENCE [LARGE SCALE GENOMIC DNA]</scope>
    <source>
        <strain evidence="1">93-210</strain>
    </source>
</reference>
<accession>A0A2S4VR79</accession>
<comment type="caution">
    <text evidence="1">The sequence shown here is derived from an EMBL/GenBank/DDBJ whole genome shotgun (WGS) entry which is preliminary data.</text>
</comment>
<evidence type="ECO:0000313" key="2">
    <source>
        <dbReference type="Proteomes" id="UP000239156"/>
    </source>
</evidence>
<gene>
    <name evidence="1" type="ORF">PSTT_04783</name>
</gene>